<dbReference type="Proteomes" id="UP000499080">
    <property type="component" value="Unassembled WGS sequence"/>
</dbReference>
<comment type="caution">
    <text evidence="1">The sequence shown here is derived from an EMBL/GenBank/DDBJ whole genome shotgun (WGS) entry which is preliminary data.</text>
</comment>
<protein>
    <submittedName>
        <fullName evidence="1">Uncharacterized protein</fullName>
    </submittedName>
</protein>
<keyword evidence="2" id="KW-1185">Reference proteome</keyword>
<evidence type="ECO:0000313" key="1">
    <source>
        <dbReference type="EMBL" id="GBN86334.1"/>
    </source>
</evidence>
<sequence length="107" mass="11805">MASIGTSCTKGWRWRSPRGERVAYAEVVPDLSVTIRSHLCFVSSNARASSTINLLPESFHFAGNLRISATSLKDVPVKIYAAIWITRPAKVHCHLGQPRQPGECGWV</sequence>
<proteinExistence type="predicted"/>
<reference evidence="1 2" key="1">
    <citation type="journal article" date="2019" name="Sci. Rep.">
        <title>Orb-weaving spider Araneus ventricosus genome elucidates the spidroin gene catalogue.</title>
        <authorList>
            <person name="Kono N."/>
            <person name="Nakamura H."/>
            <person name="Ohtoshi R."/>
            <person name="Moran D.A.P."/>
            <person name="Shinohara A."/>
            <person name="Yoshida Y."/>
            <person name="Fujiwara M."/>
            <person name="Mori M."/>
            <person name="Tomita M."/>
            <person name="Arakawa K."/>
        </authorList>
    </citation>
    <scope>NUCLEOTIDE SEQUENCE [LARGE SCALE GENOMIC DNA]</scope>
</reference>
<gene>
    <name evidence="1" type="ORF">AVEN_130436_1</name>
</gene>
<dbReference type="AlphaFoldDB" id="A0A4Y2SDM4"/>
<organism evidence="1 2">
    <name type="scientific">Araneus ventricosus</name>
    <name type="common">Orbweaver spider</name>
    <name type="synonym">Epeira ventricosa</name>
    <dbReference type="NCBI Taxonomy" id="182803"/>
    <lineage>
        <taxon>Eukaryota</taxon>
        <taxon>Metazoa</taxon>
        <taxon>Ecdysozoa</taxon>
        <taxon>Arthropoda</taxon>
        <taxon>Chelicerata</taxon>
        <taxon>Arachnida</taxon>
        <taxon>Araneae</taxon>
        <taxon>Araneomorphae</taxon>
        <taxon>Entelegynae</taxon>
        <taxon>Araneoidea</taxon>
        <taxon>Araneidae</taxon>
        <taxon>Araneus</taxon>
    </lineage>
</organism>
<evidence type="ECO:0000313" key="2">
    <source>
        <dbReference type="Proteomes" id="UP000499080"/>
    </source>
</evidence>
<dbReference type="EMBL" id="BGPR01021234">
    <property type="protein sequence ID" value="GBN86334.1"/>
    <property type="molecule type" value="Genomic_DNA"/>
</dbReference>
<name>A0A4Y2SDM4_ARAVE</name>
<accession>A0A4Y2SDM4</accession>